<accession>A0ABU4GM58</accession>
<proteinExistence type="predicted"/>
<evidence type="ECO:0008006" key="3">
    <source>
        <dbReference type="Google" id="ProtNLM"/>
    </source>
</evidence>
<sequence>ILLIDSSKFGVRSFTRIVGLDAIDILITDDEADADVVEAVRRFVPQVQLVNTMSQSPDR</sequence>
<feature type="non-terminal residue" evidence="1">
    <location>
        <position position="1"/>
    </location>
</feature>
<reference evidence="1 2" key="1">
    <citation type="submission" date="2023-10" db="EMBL/GenBank/DDBJ databases">
        <title>A novel Glycoside Hydrolase 43-Like Enzyme from Clostrdium boliviensis is an Endo-xylanase, and a Candidate for Xylooligosaccharides Production from Different Xylan Substrates.</title>
        <authorList>
            <person name="Alvarez M.T."/>
            <person name="Rocabado-Villegas L.R."/>
            <person name="Salas-Veizaga D.M."/>
            <person name="Linares-Pasten J.A."/>
            <person name="Gudmundsdottir E.E."/>
            <person name="Hreggvidsson G.O."/>
            <person name="Adlercreutz P."/>
            <person name="Nordberg Karlsson E."/>
        </authorList>
    </citation>
    <scope>NUCLEOTIDE SEQUENCE [LARGE SCALE GENOMIC DNA]</scope>
    <source>
        <strain evidence="1 2">E-1</strain>
    </source>
</reference>
<keyword evidence="2" id="KW-1185">Reference proteome</keyword>
<name>A0ABU4GM58_9CLOT</name>
<evidence type="ECO:0000313" key="2">
    <source>
        <dbReference type="Proteomes" id="UP001276854"/>
    </source>
</evidence>
<comment type="caution">
    <text evidence="1">The sequence shown here is derived from an EMBL/GenBank/DDBJ whole genome shotgun (WGS) entry which is preliminary data.</text>
</comment>
<dbReference type="Proteomes" id="UP001276854">
    <property type="component" value="Unassembled WGS sequence"/>
</dbReference>
<evidence type="ECO:0000313" key="1">
    <source>
        <dbReference type="EMBL" id="MDW2798704.1"/>
    </source>
</evidence>
<organism evidence="1 2">
    <name type="scientific">Clostridium boliviensis</name>
    <dbReference type="NCBI Taxonomy" id="318465"/>
    <lineage>
        <taxon>Bacteria</taxon>
        <taxon>Bacillati</taxon>
        <taxon>Bacillota</taxon>
        <taxon>Clostridia</taxon>
        <taxon>Eubacteriales</taxon>
        <taxon>Clostridiaceae</taxon>
        <taxon>Clostridium</taxon>
    </lineage>
</organism>
<dbReference type="EMBL" id="JAWONS010000219">
    <property type="protein sequence ID" value="MDW2798704.1"/>
    <property type="molecule type" value="Genomic_DNA"/>
</dbReference>
<protein>
    <recommendedName>
        <fullName evidence="3">DeoR/GlpR transcriptional regulator</fullName>
    </recommendedName>
</protein>
<gene>
    <name evidence="1" type="ORF">RZO55_14060</name>
</gene>